<reference evidence="10" key="1">
    <citation type="submission" date="2023-01" db="EMBL/GenBank/DDBJ databases">
        <title>Genome assembly of the deep-sea coral Lophelia pertusa.</title>
        <authorList>
            <person name="Herrera S."/>
            <person name="Cordes E."/>
        </authorList>
    </citation>
    <scope>NUCLEOTIDE SEQUENCE</scope>
    <source>
        <strain evidence="10">USNM1676648</strain>
        <tissue evidence="10">Polyp</tissue>
    </source>
</reference>
<dbReference type="InterPro" id="IPR005331">
    <property type="entry name" value="Sulfotransferase"/>
</dbReference>
<evidence type="ECO:0000256" key="4">
    <source>
        <dbReference type="ARBA" id="ARBA00022692"/>
    </source>
</evidence>
<keyword evidence="3 9" id="KW-0808">Transferase</keyword>
<evidence type="ECO:0000313" key="10">
    <source>
        <dbReference type="EMBL" id="KAJ7373433.1"/>
    </source>
</evidence>
<keyword evidence="9" id="KW-0735">Signal-anchor</keyword>
<comment type="caution">
    <text evidence="10">The sequence shown here is derived from an EMBL/GenBank/DDBJ whole genome shotgun (WGS) entry which is preliminary data.</text>
</comment>
<evidence type="ECO:0000256" key="6">
    <source>
        <dbReference type="ARBA" id="ARBA00023034"/>
    </source>
</evidence>
<evidence type="ECO:0000256" key="7">
    <source>
        <dbReference type="ARBA" id="ARBA00023136"/>
    </source>
</evidence>
<comment type="similarity">
    <text evidence="2 9">Belongs to the sulfotransferase 2 family.</text>
</comment>
<gene>
    <name evidence="10" type="ORF">OS493_013027</name>
</gene>
<dbReference type="InterPro" id="IPR018011">
    <property type="entry name" value="Carb_sulfotrans_8-10"/>
</dbReference>
<protein>
    <recommendedName>
        <fullName evidence="9">Carbohydrate sulfotransferase</fullName>
        <ecNumber evidence="9">2.8.2.-</ecNumber>
    </recommendedName>
</protein>
<evidence type="ECO:0000256" key="2">
    <source>
        <dbReference type="ARBA" id="ARBA00006339"/>
    </source>
</evidence>
<keyword evidence="4 9" id="KW-0812">Transmembrane</keyword>
<dbReference type="GO" id="GO:0000139">
    <property type="term" value="C:Golgi membrane"/>
    <property type="evidence" value="ECO:0007669"/>
    <property type="project" value="UniProtKB-SubCell"/>
</dbReference>
<accession>A0A9W9Z487</accession>
<keyword evidence="7 9" id="KW-0472">Membrane</keyword>
<organism evidence="10 11">
    <name type="scientific">Desmophyllum pertusum</name>
    <dbReference type="NCBI Taxonomy" id="174260"/>
    <lineage>
        <taxon>Eukaryota</taxon>
        <taxon>Metazoa</taxon>
        <taxon>Cnidaria</taxon>
        <taxon>Anthozoa</taxon>
        <taxon>Hexacorallia</taxon>
        <taxon>Scleractinia</taxon>
        <taxon>Caryophylliina</taxon>
        <taxon>Caryophylliidae</taxon>
        <taxon>Desmophyllum</taxon>
    </lineage>
</organism>
<evidence type="ECO:0000256" key="9">
    <source>
        <dbReference type="RuleBase" id="RU364020"/>
    </source>
</evidence>
<evidence type="ECO:0000256" key="1">
    <source>
        <dbReference type="ARBA" id="ARBA00004323"/>
    </source>
</evidence>
<dbReference type="EMBL" id="MU826831">
    <property type="protein sequence ID" value="KAJ7373433.1"/>
    <property type="molecule type" value="Genomic_DNA"/>
</dbReference>
<evidence type="ECO:0000256" key="8">
    <source>
        <dbReference type="ARBA" id="ARBA00023180"/>
    </source>
</evidence>
<sequence length="287" mass="33850">MILRTQRKLGRLLLIICIVVVLYTAYKAWFGATNDRDAEESETLKVARSQVLSSKFDVSTLQDFYSRQPRQKERKKLIETFCRQSGNTAKPNPLHITVNQTLKIIYCITPKCASRELRIMLFPFVNGRNVPRVRQFPPHEQNMMLESYFKFTFVREPFERILSAYKDKFVYLRNNQRKQKQYPAMDFHWDNYVNICGMCAMNYDFIGHYETMEQDLADFITAAGLSAEDARRFADYKHTQSKTSSSLLKYYSQIPLEWIDILGQIYKANFEMFGYNFPGPLKSLYEK</sequence>
<dbReference type="PANTHER" id="PTHR12137:SF54">
    <property type="entry name" value="CARBOHYDRATE SULFOTRANSFERASE"/>
    <property type="match status" value="1"/>
</dbReference>
<dbReference type="Proteomes" id="UP001163046">
    <property type="component" value="Unassembled WGS sequence"/>
</dbReference>
<keyword evidence="8 9" id="KW-0325">Glycoprotein</keyword>
<keyword evidence="9" id="KW-0119">Carbohydrate metabolism</keyword>
<comment type="subcellular location">
    <subcellularLocation>
        <location evidence="1 9">Golgi apparatus membrane</location>
        <topology evidence="1 9">Single-pass type II membrane protein</topology>
    </subcellularLocation>
</comment>
<keyword evidence="11" id="KW-1185">Reference proteome</keyword>
<feature type="transmembrane region" description="Helical" evidence="9">
    <location>
        <begin position="12"/>
        <end position="30"/>
    </location>
</feature>
<keyword evidence="5 9" id="KW-1133">Transmembrane helix</keyword>
<dbReference type="AlphaFoldDB" id="A0A9W9Z487"/>
<dbReference type="GO" id="GO:0008146">
    <property type="term" value="F:sulfotransferase activity"/>
    <property type="evidence" value="ECO:0007669"/>
    <property type="project" value="InterPro"/>
</dbReference>
<dbReference type="Pfam" id="PF03567">
    <property type="entry name" value="Sulfotransfer_2"/>
    <property type="match status" value="1"/>
</dbReference>
<dbReference type="OrthoDB" id="2019940at2759"/>
<evidence type="ECO:0000256" key="5">
    <source>
        <dbReference type="ARBA" id="ARBA00022989"/>
    </source>
</evidence>
<dbReference type="GO" id="GO:0016051">
    <property type="term" value="P:carbohydrate biosynthetic process"/>
    <property type="evidence" value="ECO:0007669"/>
    <property type="project" value="InterPro"/>
</dbReference>
<name>A0A9W9Z487_9CNID</name>
<dbReference type="PANTHER" id="PTHR12137">
    <property type="entry name" value="CARBOHYDRATE SULFOTRANSFERASE"/>
    <property type="match status" value="1"/>
</dbReference>
<proteinExistence type="inferred from homology"/>
<keyword evidence="6 9" id="KW-0333">Golgi apparatus</keyword>
<evidence type="ECO:0000313" key="11">
    <source>
        <dbReference type="Proteomes" id="UP001163046"/>
    </source>
</evidence>
<evidence type="ECO:0000256" key="3">
    <source>
        <dbReference type="ARBA" id="ARBA00022679"/>
    </source>
</evidence>
<dbReference type="EC" id="2.8.2.-" evidence="9"/>